<feature type="region of interest" description="Disordered" evidence="1">
    <location>
        <begin position="21"/>
        <end position="73"/>
    </location>
</feature>
<feature type="compositionally biased region" description="Basic and acidic residues" evidence="1">
    <location>
        <begin position="250"/>
        <end position="259"/>
    </location>
</feature>
<evidence type="ECO:0000313" key="3">
    <source>
        <dbReference type="EMBL" id="KAG2217900.1"/>
    </source>
</evidence>
<comment type="caution">
    <text evidence="3">The sequence shown here is derived from an EMBL/GenBank/DDBJ whole genome shotgun (WGS) entry which is preliminary data.</text>
</comment>
<feature type="compositionally biased region" description="Basic residues" evidence="1">
    <location>
        <begin position="189"/>
        <end position="209"/>
    </location>
</feature>
<dbReference type="AlphaFoldDB" id="A0A8H7RW36"/>
<evidence type="ECO:0000313" key="4">
    <source>
        <dbReference type="Proteomes" id="UP000646827"/>
    </source>
</evidence>
<feature type="compositionally biased region" description="Basic and acidic residues" evidence="1">
    <location>
        <begin position="227"/>
        <end position="237"/>
    </location>
</feature>
<feature type="domain" description="CBF1-interacting co-repressor CIR N-terminal" evidence="2">
    <location>
        <begin position="8"/>
        <end position="44"/>
    </location>
</feature>
<dbReference type="InterPro" id="IPR019339">
    <property type="entry name" value="CIR_N_dom"/>
</dbReference>
<dbReference type="PANTHER" id="PTHR22093:SF0">
    <property type="entry name" value="LEUKOCYTE RECEPTOR CLUSTER MEMBER 1"/>
    <property type="match status" value="1"/>
</dbReference>
<dbReference type="OrthoDB" id="2159131at2759"/>
<feature type="compositionally biased region" description="Low complexity" evidence="1">
    <location>
        <begin position="49"/>
        <end position="73"/>
    </location>
</feature>
<dbReference type="EMBL" id="JAEPRB010000264">
    <property type="protein sequence ID" value="KAG2217900.1"/>
    <property type="molecule type" value="Genomic_DNA"/>
</dbReference>
<reference evidence="3 4" key="1">
    <citation type="submission" date="2020-12" db="EMBL/GenBank/DDBJ databases">
        <title>Metabolic potential, ecology and presence of endohyphal bacteria is reflected in genomic diversity of Mucoromycotina.</title>
        <authorList>
            <person name="Muszewska A."/>
            <person name="Okrasinska A."/>
            <person name="Steczkiewicz K."/>
            <person name="Drgas O."/>
            <person name="Orlowska M."/>
            <person name="Perlinska-Lenart U."/>
            <person name="Aleksandrzak-Piekarczyk T."/>
            <person name="Szatraj K."/>
            <person name="Zielenkiewicz U."/>
            <person name="Pilsyk S."/>
            <person name="Malc E."/>
            <person name="Mieczkowski P."/>
            <person name="Kruszewska J.S."/>
            <person name="Biernat P."/>
            <person name="Pawlowska J."/>
        </authorList>
    </citation>
    <scope>NUCLEOTIDE SEQUENCE [LARGE SCALE GENOMIC DNA]</scope>
    <source>
        <strain evidence="3 4">CBS 142.35</strain>
    </source>
</reference>
<feature type="region of interest" description="Disordered" evidence="1">
    <location>
        <begin position="143"/>
        <end position="284"/>
    </location>
</feature>
<evidence type="ECO:0000256" key="1">
    <source>
        <dbReference type="SAM" id="MobiDB-lite"/>
    </source>
</evidence>
<proteinExistence type="predicted"/>
<name>A0A8H7RW36_9FUNG</name>
<feature type="compositionally biased region" description="Basic and acidic residues" evidence="1">
    <location>
        <begin position="21"/>
        <end position="45"/>
    </location>
</feature>
<evidence type="ECO:0000259" key="2">
    <source>
        <dbReference type="SMART" id="SM01083"/>
    </source>
</evidence>
<dbReference type="SMART" id="SM01083">
    <property type="entry name" value="Cir_N"/>
    <property type="match status" value="1"/>
</dbReference>
<feature type="compositionally biased region" description="Polar residues" evidence="1">
    <location>
        <begin position="261"/>
        <end position="270"/>
    </location>
</feature>
<gene>
    <name evidence="3" type="ORF">INT45_008650</name>
</gene>
<keyword evidence="4" id="KW-1185">Reference proteome</keyword>
<accession>A0A8H7RW36</accession>
<dbReference type="InterPro" id="IPR039875">
    <property type="entry name" value="LENG1-like"/>
</dbReference>
<feature type="compositionally biased region" description="Basic and acidic residues" evidence="1">
    <location>
        <begin position="143"/>
        <end position="170"/>
    </location>
</feature>
<dbReference type="PANTHER" id="PTHR22093">
    <property type="entry name" value="LEUKOCYTE RECEPTOR CLUSTER LRC MEMBER 1"/>
    <property type="match status" value="1"/>
</dbReference>
<organism evidence="3 4">
    <name type="scientific">Circinella minor</name>
    <dbReference type="NCBI Taxonomy" id="1195481"/>
    <lineage>
        <taxon>Eukaryota</taxon>
        <taxon>Fungi</taxon>
        <taxon>Fungi incertae sedis</taxon>
        <taxon>Mucoromycota</taxon>
        <taxon>Mucoromycotina</taxon>
        <taxon>Mucoromycetes</taxon>
        <taxon>Mucorales</taxon>
        <taxon>Lichtheimiaceae</taxon>
        <taxon>Circinella</taxon>
    </lineage>
</organism>
<protein>
    <recommendedName>
        <fullName evidence="2">CBF1-interacting co-repressor CIR N-terminal domain-containing protein</fullName>
    </recommendedName>
</protein>
<sequence>MNILPHKSWNVYNKKNIEKVRRDEAKAREEEKAKTGRATHAESEARLNLLRQRAQKKQQQQLQSSTSESVSALQTSIPTQHINLFDEEAKEHAQNEEHLAEEKVKDEKWERQITMYLDKGINKESTPWYAVKEHDRFGETVIDSRKRKNEDKKEEYKKRRKWREPIKLDEDPLAEIRTSLSKREETRKEHRYHNHHHREPKRKHKKYKKASSSSSTSAVTPSIETLRAQRLERERKERARTKSYVYGEVEDTKPPRDDAQYCSSQFNPSETAEARKSRRDHRRH</sequence>
<dbReference type="Pfam" id="PF10197">
    <property type="entry name" value="Cir_N"/>
    <property type="match status" value="1"/>
</dbReference>
<dbReference type="Proteomes" id="UP000646827">
    <property type="component" value="Unassembled WGS sequence"/>
</dbReference>